<protein>
    <submittedName>
        <fullName evidence="7">Neurotrophin receptor-interacting factor homolog</fullName>
    </submittedName>
</protein>
<dbReference type="InterPro" id="IPR001909">
    <property type="entry name" value="KRAB"/>
</dbReference>
<dbReference type="SMART" id="SM00349">
    <property type="entry name" value="KRAB"/>
    <property type="match status" value="1"/>
</dbReference>
<dbReference type="InterPro" id="IPR036051">
    <property type="entry name" value="KRAB_dom_sf"/>
</dbReference>
<sequence length="147" mass="16552">MADKHTQKQILEKFLAALPQKMQSWLRKCGPEMYDQAVALAEGFLFKQQQEERKQGPVTFEEVAVHFSGEEWALLDPGQRALYRDVMVENYGNVASLGSSERTPLTPSPPFPLSGEGKRAAMEPSQPELRYRFSLLPLSRGSRANTP</sequence>
<evidence type="ECO:0000256" key="3">
    <source>
        <dbReference type="SAM" id="MobiDB-lite"/>
    </source>
</evidence>
<dbReference type="GeneID" id="107125769"/>
<keyword evidence="1" id="KW-0805">Transcription regulation</keyword>
<dbReference type="CDD" id="cd07765">
    <property type="entry name" value="KRAB_A-box"/>
    <property type="match status" value="1"/>
</dbReference>
<keyword evidence="6" id="KW-1185">Reference proteome</keyword>
<dbReference type="SUPFAM" id="SSF47353">
    <property type="entry name" value="Retrovirus capsid dimerization domain-like"/>
    <property type="match status" value="1"/>
</dbReference>
<name>A0ABM1LFG9_GEKJA</name>
<dbReference type="PROSITE" id="PS50804">
    <property type="entry name" value="SCAN_BOX"/>
    <property type="match status" value="1"/>
</dbReference>
<dbReference type="RefSeq" id="XP_015284706.1">
    <property type="nucleotide sequence ID" value="XM_015429220.1"/>
</dbReference>
<dbReference type="PROSITE" id="PS50805">
    <property type="entry name" value="KRAB"/>
    <property type="match status" value="1"/>
</dbReference>
<dbReference type="Gene3D" id="6.10.140.140">
    <property type="match status" value="1"/>
</dbReference>
<dbReference type="PANTHER" id="PTHR23232:SF133">
    <property type="entry name" value="RIKEN CDNA 1700020N01 GENE"/>
    <property type="match status" value="1"/>
</dbReference>
<dbReference type="PANTHER" id="PTHR23232">
    <property type="entry name" value="KRAB DOMAIN C2H2 ZINC FINGER"/>
    <property type="match status" value="1"/>
</dbReference>
<dbReference type="InterPro" id="IPR003309">
    <property type="entry name" value="SCAN_dom"/>
</dbReference>
<organism evidence="6 7">
    <name type="scientific">Gekko japonicus</name>
    <name type="common">Schlegel's Japanese gecko</name>
    <dbReference type="NCBI Taxonomy" id="146911"/>
    <lineage>
        <taxon>Eukaryota</taxon>
        <taxon>Metazoa</taxon>
        <taxon>Chordata</taxon>
        <taxon>Craniata</taxon>
        <taxon>Vertebrata</taxon>
        <taxon>Euteleostomi</taxon>
        <taxon>Lepidosauria</taxon>
        <taxon>Squamata</taxon>
        <taxon>Bifurcata</taxon>
        <taxon>Gekkota</taxon>
        <taxon>Gekkonidae</taxon>
        <taxon>Gekkoninae</taxon>
        <taxon>Gekko</taxon>
    </lineage>
</organism>
<keyword evidence="7" id="KW-0675">Receptor</keyword>
<evidence type="ECO:0000256" key="2">
    <source>
        <dbReference type="ARBA" id="ARBA00023163"/>
    </source>
</evidence>
<evidence type="ECO:0000259" key="5">
    <source>
        <dbReference type="PROSITE" id="PS50805"/>
    </source>
</evidence>
<dbReference type="InterPro" id="IPR050169">
    <property type="entry name" value="Krueppel_C2H2_ZnF"/>
</dbReference>
<evidence type="ECO:0000313" key="7">
    <source>
        <dbReference type="RefSeq" id="XP_015284706.1"/>
    </source>
</evidence>
<dbReference type="InterPro" id="IPR038269">
    <property type="entry name" value="SCAN_sf"/>
</dbReference>
<dbReference type="Gene3D" id="1.10.4020.10">
    <property type="entry name" value="DNA breaking-rejoining enzymes"/>
    <property type="match status" value="1"/>
</dbReference>
<dbReference type="Pfam" id="PF02023">
    <property type="entry name" value="SCAN"/>
    <property type="match status" value="1"/>
</dbReference>
<feature type="domain" description="KRAB" evidence="5">
    <location>
        <begin position="58"/>
        <end position="141"/>
    </location>
</feature>
<dbReference type="SUPFAM" id="SSF109640">
    <property type="entry name" value="KRAB domain (Kruppel-associated box)"/>
    <property type="match status" value="1"/>
</dbReference>
<dbReference type="Pfam" id="PF01352">
    <property type="entry name" value="KRAB"/>
    <property type="match status" value="1"/>
</dbReference>
<proteinExistence type="predicted"/>
<evidence type="ECO:0000259" key="4">
    <source>
        <dbReference type="PROSITE" id="PS50804"/>
    </source>
</evidence>
<dbReference type="Proteomes" id="UP000694871">
    <property type="component" value="Unplaced"/>
</dbReference>
<evidence type="ECO:0000313" key="6">
    <source>
        <dbReference type="Proteomes" id="UP000694871"/>
    </source>
</evidence>
<accession>A0ABM1LFG9</accession>
<feature type="domain" description="SCAN box" evidence="4">
    <location>
        <begin position="10"/>
        <end position="44"/>
    </location>
</feature>
<feature type="region of interest" description="Disordered" evidence="3">
    <location>
        <begin position="96"/>
        <end position="124"/>
    </location>
</feature>
<reference evidence="7" key="1">
    <citation type="submission" date="2025-08" db="UniProtKB">
        <authorList>
            <consortium name="RefSeq"/>
        </authorList>
    </citation>
    <scope>IDENTIFICATION</scope>
</reference>
<evidence type="ECO:0000256" key="1">
    <source>
        <dbReference type="ARBA" id="ARBA00023015"/>
    </source>
</evidence>
<gene>
    <name evidence="7" type="primary">LOC107125769</name>
</gene>
<keyword evidence="2" id="KW-0804">Transcription</keyword>